<dbReference type="SUPFAM" id="SSF53686">
    <property type="entry name" value="Tryptophan synthase beta subunit-like PLP-dependent enzymes"/>
    <property type="match status" value="1"/>
</dbReference>
<sequence>MIGSTDYGPTGVVAEIACAGCGSVVDPGLSLGFRCALAESGDGIEHGLNRFLDGPKLGFPESLDRNPFVRYRTLMTAYHVARRLGLTDADYVAQVETLSRRAADLLGEPFLMADVSEVPSDSADLTLSVRRLEATTATLPWQARGLFGILVHLATLEAAGHRAAVASKDAPLVTLGDPELVRTAVVMAQLTPRPLHVVVPNPCPRELLDFLQTARATPLPADGSDGAACRARFHRAVREGALPFTPYAAHALPAREGLSTLSYDIAEAMHARGESVSLLVVPARGGALASALVSGLSEAFLVGGLSRLPRLIALETEPDGVLLSAMERLGALMDDEEDPRPEVYVPALREAARDPGSVLVPPEEDMDSGLTPWAARPPDWLPCLEGVIRTRGALVTIEGGLDPDDEDDDTADDETGGGAGGLDTDEGSASLALSITLEALREVPDRRPLEDDYTSGVALIVR</sequence>
<dbReference type="InterPro" id="IPR036052">
    <property type="entry name" value="TrpB-like_PALP_sf"/>
</dbReference>
<dbReference type="OrthoDB" id="9778118at2"/>
<dbReference type="Gene3D" id="3.40.50.1100">
    <property type="match status" value="2"/>
</dbReference>
<gene>
    <name evidence="2" type="ORF">GHC57_18210</name>
</gene>
<dbReference type="EMBL" id="WIVE01000103">
    <property type="protein sequence ID" value="MQX38455.1"/>
    <property type="molecule type" value="Genomic_DNA"/>
</dbReference>
<reference evidence="2 3" key="1">
    <citation type="submission" date="2019-10" db="EMBL/GenBank/DDBJ databases">
        <title>Draft whole-genome sequence of the purple nonsulfur photosynthetic bacterium Roseospira navarrensis DSM 15114.</title>
        <authorList>
            <person name="Kyndt J.A."/>
            <person name="Meyer T.E."/>
        </authorList>
    </citation>
    <scope>NUCLEOTIDE SEQUENCE [LARGE SCALE GENOMIC DNA]</scope>
    <source>
        <strain evidence="2 3">DSM 15114</strain>
    </source>
</reference>
<dbReference type="AlphaFoldDB" id="A0A7X2D6P2"/>
<comment type="caution">
    <text evidence="2">The sequence shown here is derived from an EMBL/GenBank/DDBJ whole genome shotgun (WGS) entry which is preliminary data.</text>
</comment>
<evidence type="ECO:0000313" key="3">
    <source>
        <dbReference type="Proteomes" id="UP000434582"/>
    </source>
</evidence>
<name>A0A7X2D6P2_9PROT</name>
<feature type="compositionally biased region" description="Acidic residues" evidence="1">
    <location>
        <begin position="401"/>
        <end position="415"/>
    </location>
</feature>
<feature type="region of interest" description="Disordered" evidence="1">
    <location>
        <begin position="398"/>
        <end position="427"/>
    </location>
</feature>
<accession>A0A7X2D6P2</accession>
<evidence type="ECO:0000313" key="2">
    <source>
        <dbReference type="EMBL" id="MQX38455.1"/>
    </source>
</evidence>
<dbReference type="RefSeq" id="WP_153346942.1">
    <property type="nucleotide sequence ID" value="NZ_WIVE01000103.1"/>
</dbReference>
<organism evidence="2 3">
    <name type="scientific">Roseospira navarrensis</name>
    <dbReference type="NCBI Taxonomy" id="140058"/>
    <lineage>
        <taxon>Bacteria</taxon>
        <taxon>Pseudomonadati</taxon>
        <taxon>Pseudomonadota</taxon>
        <taxon>Alphaproteobacteria</taxon>
        <taxon>Rhodospirillales</taxon>
        <taxon>Rhodospirillaceae</taxon>
        <taxon>Roseospira</taxon>
    </lineage>
</organism>
<proteinExistence type="predicted"/>
<dbReference type="Proteomes" id="UP000434582">
    <property type="component" value="Unassembled WGS sequence"/>
</dbReference>
<evidence type="ECO:0008006" key="4">
    <source>
        <dbReference type="Google" id="ProtNLM"/>
    </source>
</evidence>
<keyword evidence="3" id="KW-1185">Reference proteome</keyword>
<evidence type="ECO:0000256" key="1">
    <source>
        <dbReference type="SAM" id="MobiDB-lite"/>
    </source>
</evidence>
<protein>
    <recommendedName>
        <fullName evidence="4">Pyridoxal-phosphate dependent enzyme</fullName>
    </recommendedName>
</protein>